<dbReference type="GO" id="GO:0009408">
    <property type="term" value="P:response to heat"/>
    <property type="evidence" value="ECO:0007669"/>
    <property type="project" value="TreeGrafter"/>
</dbReference>
<dbReference type="PANTHER" id="PTHR45640">
    <property type="entry name" value="HEAT SHOCK PROTEIN HSP-12.2-RELATED"/>
    <property type="match status" value="1"/>
</dbReference>
<gene>
    <name evidence="5" type="primary">106092021</name>
</gene>
<dbReference type="PANTHER" id="PTHR45640:SF13">
    <property type="entry name" value="HEAT SHOCK PROTEIN 22-RELATED"/>
    <property type="match status" value="1"/>
</dbReference>
<proteinExistence type="inferred from homology"/>
<dbReference type="Gene3D" id="2.60.40.790">
    <property type="match status" value="1"/>
</dbReference>
<accession>A0A1I8Q2L0</accession>
<feature type="domain" description="SHSP" evidence="4">
    <location>
        <begin position="68"/>
        <end position="182"/>
    </location>
</feature>
<sequence length="203" mass="23625">MHWDWDWYHGHHWHRPWDPFLYHNKCSTVVTRAATTRFRSALTNFPWDCHHYDCSYSLPEWCHHSCLTDRVYVETGEEEDTCGKGTFKVVIDVHHFKGDELKLKVKNSDFLMLEGQHKDERANKSPGLCITKAFTRQYKLPRNYDATQAKATLSKDGILSIIVPAPPPLDDAVRDIEIIQTETYFGSKDQAIEDTKEGKLETK</sequence>
<dbReference type="Proteomes" id="UP000095300">
    <property type="component" value="Unassembled WGS sequence"/>
</dbReference>
<dbReference type="PROSITE" id="PS01031">
    <property type="entry name" value="SHSP"/>
    <property type="match status" value="1"/>
</dbReference>
<evidence type="ECO:0000256" key="2">
    <source>
        <dbReference type="PROSITE-ProRule" id="PRU00285"/>
    </source>
</evidence>
<evidence type="ECO:0000313" key="5">
    <source>
        <dbReference type="EnsemblMetazoa" id="SCAU013304-PA"/>
    </source>
</evidence>
<evidence type="ECO:0000259" key="4">
    <source>
        <dbReference type="PROSITE" id="PS01031"/>
    </source>
</evidence>
<dbReference type="GO" id="GO:0005634">
    <property type="term" value="C:nucleus"/>
    <property type="evidence" value="ECO:0007669"/>
    <property type="project" value="TreeGrafter"/>
</dbReference>
<organism evidence="5 6">
    <name type="scientific">Stomoxys calcitrans</name>
    <name type="common">Stable fly</name>
    <name type="synonym">Conops calcitrans</name>
    <dbReference type="NCBI Taxonomy" id="35570"/>
    <lineage>
        <taxon>Eukaryota</taxon>
        <taxon>Metazoa</taxon>
        <taxon>Ecdysozoa</taxon>
        <taxon>Arthropoda</taxon>
        <taxon>Hexapoda</taxon>
        <taxon>Insecta</taxon>
        <taxon>Pterygota</taxon>
        <taxon>Neoptera</taxon>
        <taxon>Endopterygota</taxon>
        <taxon>Diptera</taxon>
        <taxon>Brachycera</taxon>
        <taxon>Muscomorpha</taxon>
        <taxon>Muscoidea</taxon>
        <taxon>Muscidae</taxon>
        <taxon>Stomoxys</taxon>
    </lineage>
</organism>
<dbReference type="GO" id="GO:0005737">
    <property type="term" value="C:cytoplasm"/>
    <property type="evidence" value="ECO:0007669"/>
    <property type="project" value="TreeGrafter"/>
</dbReference>
<name>A0A1I8Q2L0_STOCA</name>
<dbReference type="VEuPathDB" id="VectorBase:SCAU013304"/>
<dbReference type="InterPro" id="IPR001436">
    <property type="entry name" value="Alpha-crystallin/sHSP_animal"/>
</dbReference>
<protein>
    <recommendedName>
        <fullName evidence="4">SHSP domain-containing protein</fullName>
    </recommendedName>
</protein>
<dbReference type="Pfam" id="PF00011">
    <property type="entry name" value="HSP20"/>
    <property type="match status" value="1"/>
</dbReference>
<evidence type="ECO:0000256" key="3">
    <source>
        <dbReference type="RuleBase" id="RU003616"/>
    </source>
</evidence>
<reference evidence="5" key="1">
    <citation type="submission" date="2020-05" db="UniProtKB">
        <authorList>
            <consortium name="EnsemblMetazoa"/>
        </authorList>
    </citation>
    <scope>IDENTIFICATION</scope>
    <source>
        <strain evidence="5">USDA</strain>
    </source>
</reference>
<evidence type="ECO:0000313" key="6">
    <source>
        <dbReference type="Proteomes" id="UP000095300"/>
    </source>
</evidence>
<dbReference type="OrthoDB" id="1431247at2759"/>
<keyword evidence="6" id="KW-1185">Reference proteome</keyword>
<dbReference type="InterPro" id="IPR008978">
    <property type="entry name" value="HSP20-like_chaperone"/>
</dbReference>
<dbReference type="EnsemblMetazoa" id="SCAU013304-RA">
    <property type="protein sequence ID" value="SCAU013304-PA"/>
    <property type="gene ID" value="SCAU013304"/>
</dbReference>
<comment type="similarity">
    <text evidence="2 3">Belongs to the small heat shock protein (HSP20) family.</text>
</comment>
<dbReference type="GO" id="GO:0051082">
    <property type="term" value="F:unfolded protein binding"/>
    <property type="evidence" value="ECO:0007669"/>
    <property type="project" value="TreeGrafter"/>
</dbReference>
<dbReference type="STRING" id="35570.A0A1I8Q2L0"/>
<dbReference type="KEGG" id="scac:106092021"/>
<evidence type="ECO:0000256" key="1">
    <source>
        <dbReference type="ARBA" id="ARBA00023016"/>
    </source>
</evidence>
<dbReference type="AlphaFoldDB" id="A0A1I8Q2L0"/>
<dbReference type="GO" id="GO:0042026">
    <property type="term" value="P:protein refolding"/>
    <property type="evidence" value="ECO:0007669"/>
    <property type="project" value="TreeGrafter"/>
</dbReference>
<keyword evidence="1" id="KW-0346">Stress response</keyword>
<dbReference type="InterPro" id="IPR002068">
    <property type="entry name" value="A-crystallin/Hsp20_dom"/>
</dbReference>
<dbReference type="CDD" id="cd06526">
    <property type="entry name" value="metazoan_ACD"/>
    <property type="match status" value="1"/>
</dbReference>
<dbReference type="SUPFAM" id="SSF49764">
    <property type="entry name" value="HSP20-like chaperones"/>
    <property type="match status" value="1"/>
</dbReference>